<dbReference type="Pfam" id="PF01531">
    <property type="entry name" value="Glyco_transf_11"/>
    <property type="match status" value="1"/>
</dbReference>
<dbReference type="Proteomes" id="UP000824115">
    <property type="component" value="Unassembled WGS sequence"/>
</dbReference>
<protein>
    <submittedName>
        <fullName evidence="3">Alpha-1,2-fucosyltransferase</fullName>
    </submittedName>
</protein>
<keyword evidence="2" id="KW-0808">Transferase</keyword>
<dbReference type="GO" id="GO:0008107">
    <property type="term" value="F:galactoside 2-alpha-L-fucosyltransferase activity"/>
    <property type="evidence" value="ECO:0007669"/>
    <property type="project" value="InterPro"/>
</dbReference>
<evidence type="ECO:0000313" key="3">
    <source>
        <dbReference type="EMBL" id="HIZ85038.1"/>
    </source>
</evidence>
<proteinExistence type="predicted"/>
<reference evidence="3" key="2">
    <citation type="submission" date="2021-04" db="EMBL/GenBank/DDBJ databases">
        <authorList>
            <person name="Gilroy R."/>
        </authorList>
    </citation>
    <scope>NUCLEOTIDE SEQUENCE</scope>
    <source>
        <strain evidence="3">Gambia16-554</strain>
    </source>
</reference>
<dbReference type="GO" id="GO:0005975">
    <property type="term" value="P:carbohydrate metabolic process"/>
    <property type="evidence" value="ECO:0007669"/>
    <property type="project" value="InterPro"/>
</dbReference>
<dbReference type="AlphaFoldDB" id="A0A9D2K849"/>
<dbReference type="EMBL" id="DXAW01000025">
    <property type="protein sequence ID" value="HIZ85038.1"/>
    <property type="molecule type" value="Genomic_DNA"/>
</dbReference>
<evidence type="ECO:0000256" key="2">
    <source>
        <dbReference type="ARBA" id="ARBA00022679"/>
    </source>
</evidence>
<reference evidence="3" key="1">
    <citation type="journal article" date="2021" name="PeerJ">
        <title>Extensive microbial diversity within the chicken gut microbiome revealed by metagenomics and culture.</title>
        <authorList>
            <person name="Gilroy R."/>
            <person name="Ravi A."/>
            <person name="Getino M."/>
            <person name="Pursley I."/>
            <person name="Horton D.L."/>
            <person name="Alikhan N.F."/>
            <person name="Baker D."/>
            <person name="Gharbi K."/>
            <person name="Hall N."/>
            <person name="Watson M."/>
            <person name="Adriaenssens E.M."/>
            <person name="Foster-Nyarko E."/>
            <person name="Jarju S."/>
            <person name="Secka A."/>
            <person name="Antonio M."/>
            <person name="Oren A."/>
            <person name="Chaudhuri R.R."/>
            <person name="La Ragione R."/>
            <person name="Hildebrand F."/>
            <person name="Pallen M.J."/>
        </authorList>
    </citation>
    <scope>NUCLEOTIDE SEQUENCE</scope>
    <source>
        <strain evidence="3">Gambia16-554</strain>
    </source>
</reference>
<dbReference type="InterPro" id="IPR002516">
    <property type="entry name" value="Glyco_trans_11"/>
</dbReference>
<comment type="caution">
    <text evidence="3">The sequence shown here is derived from an EMBL/GenBank/DDBJ whole genome shotgun (WGS) entry which is preliminary data.</text>
</comment>
<keyword evidence="1" id="KW-0328">Glycosyltransferase</keyword>
<dbReference type="GO" id="GO:0016020">
    <property type="term" value="C:membrane"/>
    <property type="evidence" value="ECO:0007669"/>
    <property type="project" value="InterPro"/>
</dbReference>
<organism evidence="3 4">
    <name type="scientific">Candidatus Coprenecus stercoravium</name>
    <dbReference type="NCBI Taxonomy" id="2840735"/>
    <lineage>
        <taxon>Bacteria</taxon>
        <taxon>Pseudomonadati</taxon>
        <taxon>Bacteroidota</taxon>
        <taxon>Bacteroidia</taxon>
        <taxon>Bacteroidales</taxon>
        <taxon>Rikenellaceae</taxon>
        <taxon>Rikenellaceae incertae sedis</taxon>
        <taxon>Candidatus Coprenecus</taxon>
    </lineage>
</organism>
<name>A0A9D2K849_9BACT</name>
<evidence type="ECO:0000313" key="4">
    <source>
        <dbReference type="Proteomes" id="UP000824115"/>
    </source>
</evidence>
<sequence length="56" mass="6463">MMLCNHFIIPNSTYPYWAALLSNTNQNKIVIAPKIWYKGQQPNTKNSILPSDWIAI</sequence>
<evidence type="ECO:0000256" key="1">
    <source>
        <dbReference type="ARBA" id="ARBA00022676"/>
    </source>
</evidence>
<gene>
    <name evidence="3" type="ORF">IAC04_00910</name>
</gene>
<accession>A0A9D2K849</accession>